<accession>A0A9D2TE47</accession>
<reference evidence="1" key="2">
    <citation type="submission" date="2021-04" db="EMBL/GenBank/DDBJ databases">
        <authorList>
            <person name="Gilroy R."/>
        </authorList>
    </citation>
    <scope>NUCLEOTIDE SEQUENCE</scope>
    <source>
        <strain evidence="1">CHK198-12963</strain>
    </source>
</reference>
<dbReference type="AlphaFoldDB" id="A0A9D2TE47"/>
<gene>
    <name evidence="1" type="ORF">H9931_03640</name>
</gene>
<evidence type="ECO:0000313" key="1">
    <source>
        <dbReference type="EMBL" id="HJC65801.1"/>
    </source>
</evidence>
<sequence>MIKNKPEDRGQHIEDLRNAFEHRAAWFYLMYKEAKKRGLDDEFAHQAILECGRFHGENKYTHTDDFSVFHKEFVNDNVKGVFQMEDTCTDHELSVDFHYCPLVAAWKKLGATDEECSVLCDIAMDGDRGICEKMGFDFHLGKTIANGDDICEVRIKKN</sequence>
<protein>
    <submittedName>
        <fullName evidence="1">L-2-amino-thiazoline-4-carboxylic acid hydrolase</fullName>
    </submittedName>
</protein>
<dbReference type="Pfam" id="PF14196">
    <property type="entry name" value="ATC_hydrolase"/>
    <property type="match status" value="1"/>
</dbReference>
<reference evidence="1" key="1">
    <citation type="journal article" date="2021" name="PeerJ">
        <title>Extensive microbial diversity within the chicken gut microbiome revealed by metagenomics and culture.</title>
        <authorList>
            <person name="Gilroy R."/>
            <person name="Ravi A."/>
            <person name="Getino M."/>
            <person name="Pursley I."/>
            <person name="Horton D.L."/>
            <person name="Alikhan N.F."/>
            <person name="Baker D."/>
            <person name="Gharbi K."/>
            <person name="Hall N."/>
            <person name="Watson M."/>
            <person name="Adriaenssens E.M."/>
            <person name="Foster-Nyarko E."/>
            <person name="Jarju S."/>
            <person name="Secka A."/>
            <person name="Antonio M."/>
            <person name="Oren A."/>
            <person name="Chaudhuri R.R."/>
            <person name="La Ragione R."/>
            <person name="Hildebrand F."/>
            <person name="Pallen M.J."/>
        </authorList>
    </citation>
    <scope>NUCLEOTIDE SEQUENCE</scope>
    <source>
        <strain evidence="1">CHK198-12963</strain>
    </source>
</reference>
<proteinExistence type="predicted"/>
<keyword evidence="1" id="KW-0378">Hydrolase</keyword>
<dbReference type="GO" id="GO:0016787">
    <property type="term" value="F:hydrolase activity"/>
    <property type="evidence" value="ECO:0007669"/>
    <property type="project" value="UniProtKB-KW"/>
</dbReference>
<organism evidence="1 2">
    <name type="scientific">Candidatus Enterocloster excrementigallinarum</name>
    <dbReference type="NCBI Taxonomy" id="2838558"/>
    <lineage>
        <taxon>Bacteria</taxon>
        <taxon>Bacillati</taxon>
        <taxon>Bacillota</taxon>
        <taxon>Clostridia</taxon>
        <taxon>Lachnospirales</taxon>
        <taxon>Lachnospiraceae</taxon>
        <taxon>Enterocloster</taxon>
    </lineage>
</organism>
<dbReference type="EMBL" id="DWWB01000016">
    <property type="protein sequence ID" value="HJC65801.1"/>
    <property type="molecule type" value="Genomic_DNA"/>
</dbReference>
<dbReference type="Proteomes" id="UP000823863">
    <property type="component" value="Unassembled WGS sequence"/>
</dbReference>
<evidence type="ECO:0000313" key="2">
    <source>
        <dbReference type="Proteomes" id="UP000823863"/>
    </source>
</evidence>
<comment type="caution">
    <text evidence="1">The sequence shown here is derived from an EMBL/GenBank/DDBJ whole genome shotgun (WGS) entry which is preliminary data.</text>
</comment>
<name>A0A9D2TE47_9FIRM</name>
<dbReference type="InterPro" id="IPR026002">
    <property type="entry name" value="ATC_hydrolase-like"/>
</dbReference>